<dbReference type="InterPro" id="IPR053053">
    <property type="entry name" value="WD_repeat_protein"/>
</dbReference>
<sequence>MDLLCNAYSNASDDDEEEQPKRERVSVSSSNPPKRHLPLFDLQMQAPIPGRYISKRQRASMGPASASLPDPVPVPSPFTLSETTTLTFFLFVNLGSISDADIHHSILSLLKSKAKGHQSANLISEKLSATLHGHIKAVNAIHWSSTHAHLLASAGMDHTVCIWNVWSRNEKKARVLNFHNAAVKDVKWSHQGHFLLSCGYDCTSRLIDIENGLETQVFREDQIVGVIKFHPDNSNLFLSGGSKGHIKLWDVRTGEVVHNYNRNLGSILDVEFTMNGKQFISSSDVSRSNVSENAIIVWDVSRQVPLSNQALGSPTTIVSFCGLVLLRFLSIGIKAFHHCLLETSQRASAQSACKGVVVVECGEMLGSNCMRIVLLNQVYAEAYTCPCVRRHPFDSIFVAQSNGNYVAIFTTTPPYRLNKYMRYESHAVSGFPIKCNFSLDGKKLASGSSDGSIYLYDYHSSKVVKKIKAHDQACIDVAFHPVIPNVIASCSWDGSIL</sequence>
<dbReference type="PROSITE" id="PS50082">
    <property type="entry name" value="WD_REPEATS_2"/>
    <property type="match status" value="4"/>
</dbReference>
<feature type="region of interest" description="Disordered" evidence="4">
    <location>
        <begin position="1"/>
        <end position="38"/>
    </location>
</feature>
<feature type="repeat" description="WD" evidence="3">
    <location>
        <begin position="131"/>
        <end position="173"/>
    </location>
</feature>
<dbReference type="PANTHER" id="PTHR44566">
    <property type="entry name" value="TRANSDUCIN/WD40 REPEAT-LIKE SUPERFAMILY PROTEIN"/>
    <property type="match status" value="1"/>
</dbReference>
<evidence type="ECO:0000256" key="3">
    <source>
        <dbReference type="PROSITE-ProRule" id="PRU00221"/>
    </source>
</evidence>
<dbReference type="STRING" id="157652.A0A371H3V0"/>
<gene>
    <name evidence="5" type="primary">WDR25</name>
    <name evidence="5" type="ORF">CR513_19754</name>
</gene>
<dbReference type="PANTHER" id="PTHR44566:SF1">
    <property type="entry name" value="WD REPEAT-CONTAINING PROTEIN 25"/>
    <property type="match status" value="1"/>
</dbReference>
<dbReference type="Pfam" id="PF00400">
    <property type="entry name" value="WD40"/>
    <property type="match status" value="5"/>
</dbReference>
<name>A0A371H3V0_MUCPR</name>
<dbReference type="Proteomes" id="UP000257109">
    <property type="component" value="Unassembled WGS sequence"/>
</dbReference>
<feature type="repeat" description="WD" evidence="3">
    <location>
        <begin position="176"/>
        <end position="217"/>
    </location>
</feature>
<comment type="caution">
    <text evidence="5">The sequence shown here is derived from an EMBL/GenBank/DDBJ whole genome shotgun (WGS) entry which is preliminary data.</text>
</comment>
<keyword evidence="2" id="KW-0677">Repeat</keyword>
<dbReference type="InterPro" id="IPR001680">
    <property type="entry name" value="WD40_rpt"/>
</dbReference>
<proteinExistence type="predicted"/>
<dbReference type="OrthoDB" id="256303at2759"/>
<dbReference type="PROSITE" id="PS50294">
    <property type="entry name" value="WD_REPEATS_REGION"/>
    <property type="match status" value="1"/>
</dbReference>
<feature type="repeat" description="WD" evidence="3">
    <location>
        <begin position="217"/>
        <end position="259"/>
    </location>
</feature>
<dbReference type="InterPro" id="IPR019775">
    <property type="entry name" value="WD40_repeat_CS"/>
</dbReference>
<feature type="repeat" description="WD" evidence="3">
    <location>
        <begin position="437"/>
        <end position="466"/>
    </location>
</feature>
<evidence type="ECO:0000313" key="6">
    <source>
        <dbReference type="Proteomes" id="UP000257109"/>
    </source>
</evidence>
<evidence type="ECO:0000256" key="2">
    <source>
        <dbReference type="ARBA" id="ARBA00022737"/>
    </source>
</evidence>
<dbReference type="AlphaFoldDB" id="A0A371H3V0"/>
<dbReference type="InterPro" id="IPR015943">
    <property type="entry name" value="WD40/YVTN_repeat-like_dom_sf"/>
</dbReference>
<organism evidence="5 6">
    <name type="scientific">Mucuna pruriens</name>
    <name type="common">Velvet bean</name>
    <name type="synonym">Dolichos pruriens</name>
    <dbReference type="NCBI Taxonomy" id="157652"/>
    <lineage>
        <taxon>Eukaryota</taxon>
        <taxon>Viridiplantae</taxon>
        <taxon>Streptophyta</taxon>
        <taxon>Embryophyta</taxon>
        <taxon>Tracheophyta</taxon>
        <taxon>Spermatophyta</taxon>
        <taxon>Magnoliopsida</taxon>
        <taxon>eudicotyledons</taxon>
        <taxon>Gunneridae</taxon>
        <taxon>Pentapetalae</taxon>
        <taxon>rosids</taxon>
        <taxon>fabids</taxon>
        <taxon>Fabales</taxon>
        <taxon>Fabaceae</taxon>
        <taxon>Papilionoideae</taxon>
        <taxon>50 kb inversion clade</taxon>
        <taxon>NPAAA clade</taxon>
        <taxon>indigoferoid/millettioid clade</taxon>
        <taxon>Phaseoleae</taxon>
        <taxon>Mucuna</taxon>
    </lineage>
</organism>
<feature type="non-terminal residue" evidence="5">
    <location>
        <position position="497"/>
    </location>
</feature>
<evidence type="ECO:0000313" key="5">
    <source>
        <dbReference type="EMBL" id="RDX97467.1"/>
    </source>
</evidence>
<evidence type="ECO:0000256" key="1">
    <source>
        <dbReference type="ARBA" id="ARBA00022574"/>
    </source>
</evidence>
<dbReference type="EMBL" id="QJKJ01003647">
    <property type="protein sequence ID" value="RDX97467.1"/>
    <property type="molecule type" value="Genomic_DNA"/>
</dbReference>
<reference evidence="5" key="1">
    <citation type="submission" date="2018-05" db="EMBL/GenBank/DDBJ databases">
        <title>Draft genome of Mucuna pruriens seed.</title>
        <authorList>
            <person name="Nnadi N.E."/>
            <person name="Vos R."/>
            <person name="Hasami M.H."/>
            <person name="Devisetty U.K."/>
            <person name="Aguiy J.C."/>
        </authorList>
    </citation>
    <scope>NUCLEOTIDE SEQUENCE [LARGE SCALE GENOMIC DNA]</scope>
    <source>
        <strain evidence="5">JCA_2017</strain>
    </source>
</reference>
<dbReference type="InterPro" id="IPR036322">
    <property type="entry name" value="WD40_repeat_dom_sf"/>
</dbReference>
<feature type="non-terminal residue" evidence="5">
    <location>
        <position position="1"/>
    </location>
</feature>
<evidence type="ECO:0000256" key="4">
    <source>
        <dbReference type="SAM" id="MobiDB-lite"/>
    </source>
</evidence>
<keyword evidence="1 3" id="KW-0853">WD repeat</keyword>
<accession>A0A371H3V0</accession>
<dbReference type="SMART" id="SM00320">
    <property type="entry name" value="WD40"/>
    <property type="match status" value="6"/>
</dbReference>
<dbReference type="Gene3D" id="2.130.10.10">
    <property type="entry name" value="YVTN repeat-like/Quinoprotein amine dehydrogenase"/>
    <property type="match status" value="2"/>
</dbReference>
<dbReference type="SUPFAM" id="SSF50978">
    <property type="entry name" value="WD40 repeat-like"/>
    <property type="match status" value="1"/>
</dbReference>
<keyword evidence="6" id="KW-1185">Reference proteome</keyword>
<protein>
    <submittedName>
        <fullName evidence="5">WD repeat-containing protein 25</fullName>
    </submittedName>
</protein>
<dbReference type="PROSITE" id="PS00678">
    <property type="entry name" value="WD_REPEATS_1"/>
    <property type="match status" value="1"/>
</dbReference>